<keyword evidence="6 9" id="KW-0067">ATP-binding</keyword>
<dbReference type="InterPro" id="IPR054173">
    <property type="entry name" value="ThiI_fer"/>
</dbReference>
<feature type="binding site" evidence="9">
    <location>
        <begin position="208"/>
        <end position="209"/>
    </location>
    <ligand>
        <name>ATP</name>
        <dbReference type="ChEBI" id="CHEBI:30616"/>
    </ligand>
</feature>
<proteinExistence type="inferred from homology"/>
<evidence type="ECO:0000256" key="3">
    <source>
        <dbReference type="ARBA" id="ARBA00022555"/>
    </source>
</evidence>
<feature type="binding site" evidence="9">
    <location>
        <begin position="183"/>
        <end position="184"/>
    </location>
    <ligand>
        <name>ATP</name>
        <dbReference type="ChEBI" id="CHEBI:30616"/>
    </ligand>
</feature>
<keyword evidence="4 9" id="KW-0808">Transferase</keyword>
<dbReference type="InterPro" id="IPR004114">
    <property type="entry name" value="THUMP_dom"/>
</dbReference>
<evidence type="ECO:0000256" key="2">
    <source>
        <dbReference type="ARBA" id="ARBA00022490"/>
    </source>
</evidence>
<evidence type="ECO:0000313" key="12">
    <source>
        <dbReference type="Proteomes" id="UP001519306"/>
    </source>
</evidence>
<dbReference type="Gene3D" id="3.30.2130.30">
    <property type="match status" value="1"/>
</dbReference>
<dbReference type="SUPFAM" id="SSF52402">
    <property type="entry name" value="Adenine nucleotide alpha hydrolases-like"/>
    <property type="match status" value="1"/>
</dbReference>
<evidence type="ECO:0000256" key="4">
    <source>
        <dbReference type="ARBA" id="ARBA00022679"/>
    </source>
</evidence>
<evidence type="ECO:0000256" key="8">
    <source>
        <dbReference type="ARBA" id="ARBA00022977"/>
    </source>
</evidence>
<evidence type="ECO:0000313" key="11">
    <source>
        <dbReference type="EMBL" id="MBP2025131.1"/>
    </source>
</evidence>
<feature type="binding site" evidence="9">
    <location>
        <position position="265"/>
    </location>
    <ligand>
        <name>ATP</name>
        <dbReference type="ChEBI" id="CHEBI:30616"/>
    </ligand>
</feature>
<dbReference type="PROSITE" id="PS51165">
    <property type="entry name" value="THUMP"/>
    <property type="match status" value="1"/>
</dbReference>
<comment type="caution">
    <text evidence="11">The sequence shown here is derived from an EMBL/GenBank/DDBJ whole genome shotgun (WGS) entry which is preliminary data.</text>
</comment>
<comment type="pathway">
    <text evidence="9">Cofactor biosynthesis; thiamine diphosphate biosynthesis.</text>
</comment>
<protein>
    <recommendedName>
        <fullName evidence="9">Probable tRNA sulfurtransferase</fullName>
        <ecNumber evidence="9">2.8.1.4</ecNumber>
    </recommendedName>
    <alternativeName>
        <fullName evidence="9">Sulfur carrier protein ThiS sulfurtransferase</fullName>
    </alternativeName>
    <alternativeName>
        <fullName evidence="9">Thiamine biosynthesis protein ThiI</fullName>
    </alternativeName>
    <alternativeName>
        <fullName evidence="9">tRNA 4-thiouridine synthase</fullName>
    </alternativeName>
</protein>
<dbReference type="CDD" id="cd11716">
    <property type="entry name" value="THUMP_ThiI"/>
    <property type="match status" value="1"/>
</dbReference>
<dbReference type="InterPro" id="IPR003720">
    <property type="entry name" value="tRNA_STrfase"/>
</dbReference>
<dbReference type="PANTHER" id="PTHR43209">
    <property type="entry name" value="TRNA SULFURTRANSFERASE"/>
    <property type="match status" value="1"/>
</dbReference>
<gene>
    <name evidence="9" type="primary">thiI</name>
    <name evidence="11" type="ORF">J2Z71_000656</name>
</gene>
<accession>A0ABS4KCY9</accession>
<name>A0ABS4KCY9_9FIRM</name>
<comment type="similarity">
    <text evidence="9">Belongs to the ThiI family.</text>
</comment>
<keyword evidence="8 9" id="KW-0784">Thiamine biosynthesis</keyword>
<keyword evidence="7 9" id="KW-0694">RNA-binding</keyword>
<keyword evidence="3 9" id="KW-0820">tRNA-binding</keyword>
<comment type="function">
    <text evidence="9">Catalyzes the ATP-dependent transfer of a sulfur to tRNA to produce 4-thiouridine in position 8 of tRNAs, which functions as a near-UV photosensor. Also catalyzes the transfer of sulfur to the sulfur carrier protein ThiS, forming ThiS-thiocarboxylate. This is a step in the synthesis of thiazole, in the thiamine biosynthesis pathway. The sulfur is donated as persulfide by IscS.</text>
</comment>
<dbReference type="InterPro" id="IPR050102">
    <property type="entry name" value="tRNA_sulfurtransferase_ThiI"/>
</dbReference>
<feature type="binding site" evidence="9">
    <location>
        <position position="296"/>
    </location>
    <ligand>
        <name>ATP</name>
        <dbReference type="ChEBI" id="CHEBI:30616"/>
    </ligand>
</feature>
<keyword evidence="12" id="KW-1185">Reference proteome</keyword>
<organism evidence="11 12">
    <name type="scientific">Peptoniphilus stercorisuis</name>
    <dbReference type="NCBI Taxonomy" id="1436965"/>
    <lineage>
        <taxon>Bacteria</taxon>
        <taxon>Bacillati</taxon>
        <taxon>Bacillota</taxon>
        <taxon>Tissierellia</taxon>
        <taxon>Tissierellales</taxon>
        <taxon>Peptoniphilaceae</taxon>
        <taxon>Peptoniphilus</taxon>
    </lineage>
</organism>
<feature type="binding site" evidence="9">
    <location>
        <position position="287"/>
    </location>
    <ligand>
        <name>ATP</name>
        <dbReference type="ChEBI" id="CHEBI:30616"/>
    </ligand>
</feature>
<dbReference type="InterPro" id="IPR020536">
    <property type="entry name" value="ThiI_AANH"/>
</dbReference>
<evidence type="ECO:0000256" key="1">
    <source>
        <dbReference type="ARBA" id="ARBA00004496"/>
    </source>
</evidence>
<dbReference type="PANTHER" id="PTHR43209:SF1">
    <property type="entry name" value="TRNA SULFURTRANSFERASE"/>
    <property type="match status" value="1"/>
</dbReference>
<dbReference type="EC" id="2.8.1.4" evidence="9"/>
<dbReference type="Pfam" id="PF22025">
    <property type="entry name" value="ThiI_fer"/>
    <property type="match status" value="1"/>
</dbReference>
<comment type="catalytic activity">
    <reaction evidence="9">
        <text>[ThiS sulfur-carrier protein]-C-terminal Gly-Gly-AMP + S-sulfanyl-L-cysteinyl-[cysteine desulfurase] + AH2 = [ThiS sulfur-carrier protein]-C-terminal-Gly-aminoethanethioate + L-cysteinyl-[cysteine desulfurase] + A + AMP + 2 H(+)</text>
        <dbReference type="Rhea" id="RHEA:43340"/>
        <dbReference type="Rhea" id="RHEA-COMP:12157"/>
        <dbReference type="Rhea" id="RHEA-COMP:12158"/>
        <dbReference type="Rhea" id="RHEA-COMP:12910"/>
        <dbReference type="Rhea" id="RHEA-COMP:19908"/>
        <dbReference type="ChEBI" id="CHEBI:13193"/>
        <dbReference type="ChEBI" id="CHEBI:15378"/>
        <dbReference type="ChEBI" id="CHEBI:17499"/>
        <dbReference type="ChEBI" id="CHEBI:29950"/>
        <dbReference type="ChEBI" id="CHEBI:61963"/>
        <dbReference type="ChEBI" id="CHEBI:90618"/>
        <dbReference type="ChEBI" id="CHEBI:232372"/>
        <dbReference type="ChEBI" id="CHEBI:456215"/>
    </reaction>
</comment>
<sequence length="397" mass="44963">MERVISLSLGEVVLKGKNRKHFENKLIGQVKKSIADIGFKSVYKDMGKVYIAADYENFDQIIERVKHVFGIVYISPCIKINRDIEEIEEGVKLITKEALEDNPSIKTFKGVAKRADKNYPLVSMEINNRIGGAVLKNFPIKVDVHNPDLYIYCDIKKEAYLYTKRYKAYGGLPMGTNGRGLLLLSGGIDSPVAGFLMAKRGVQIDSVHFHSYPFTSERAEEKMFKLAEILSAFTGNMTIYSINLLPIQKEINKNCPEDEMTIISRRFMMRIAERLSEKNEYKSIITGENLGQVASQTIDGLTVTSAIPNRPVFRPLIGMDKVNIIDWAKKIGTYETSILPFEDCCTVFLPKHPSLRPRLKDIEKSEEPLDIEELVESAIANMKIIKVKEGEVQNEEE</sequence>
<comment type="catalytic activity">
    <reaction evidence="9">
        <text>[ThiI sulfur-carrier protein]-S-sulfanyl-L-cysteine + a uridine in tRNA + 2 reduced [2Fe-2S]-[ferredoxin] + ATP + H(+) = [ThiI sulfur-carrier protein]-L-cysteine + a 4-thiouridine in tRNA + 2 oxidized [2Fe-2S]-[ferredoxin] + AMP + diphosphate</text>
        <dbReference type="Rhea" id="RHEA:24176"/>
        <dbReference type="Rhea" id="RHEA-COMP:10000"/>
        <dbReference type="Rhea" id="RHEA-COMP:10001"/>
        <dbReference type="Rhea" id="RHEA-COMP:13337"/>
        <dbReference type="Rhea" id="RHEA-COMP:13338"/>
        <dbReference type="Rhea" id="RHEA-COMP:13339"/>
        <dbReference type="Rhea" id="RHEA-COMP:13340"/>
        <dbReference type="ChEBI" id="CHEBI:15378"/>
        <dbReference type="ChEBI" id="CHEBI:29950"/>
        <dbReference type="ChEBI" id="CHEBI:30616"/>
        <dbReference type="ChEBI" id="CHEBI:33019"/>
        <dbReference type="ChEBI" id="CHEBI:33737"/>
        <dbReference type="ChEBI" id="CHEBI:33738"/>
        <dbReference type="ChEBI" id="CHEBI:61963"/>
        <dbReference type="ChEBI" id="CHEBI:65315"/>
        <dbReference type="ChEBI" id="CHEBI:136798"/>
        <dbReference type="ChEBI" id="CHEBI:456215"/>
        <dbReference type="EC" id="2.8.1.4"/>
    </reaction>
</comment>
<dbReference type="SMART" id="SM00981">
    <property type="entry name" value="THUMP"/>
    <property type="match status" value="1"/>
</dbReference>
<dbReference type="InterPro" id="IPR049962">
    <property type="entry name" value="THUMP_ThiI"/>
</dbReference>
<keyword evidence="2 9" id="KW-0963">Cytoplasm</keyword>
<dbReference type="HAMAP" id="MF_00021">
    <property type="entry name" value="ThiI"/>
    <property type="match status" value="1"/>
</dbReference>
<dbReference type="InterPro" id="IPR014729">
    <property type="entry name" value="Rossmann-like_a/b/a_fold"/>
</dbReference>
<dbReference type="EMBL" id="JAGGLJ010000005">
    <property type="protein sequence ID" value="MBP2025131.1"/>
    <property type="molecule type" value="Genomic_DNA"/>
</dbReference>
<evidence type="ECO:0000256" key="7">
    <source>
        <dbReference type="ARBA" id="ARBA00022884"/>
    </source>
</evidence>
<evidence type="ECO:0000256" key="9">
    <source>
        <dbReference type="HAMAP-Rule" id="MF_00021"/>
    </source>
</evidence>
<keyword evidence="5 9" id="KW-0547">Nucleotide-binding</keyword>
<dbReference type="Proteomes" id="UP001519306">
    <property type="component" value="Unassembled WGS sequence"/>
</dbReference>
<evidence type="ECO:0000256" key="5">
    <source>
        <dbReference type="ARBA" id="ARBA00022741"/>
    </source>
</evidence>
<dbReference type="Pfam" id="PF02568">
    <property type="entry name" value="ThiI"/>
    <property type="match status" value="1"/>
</dbReference>
<feature type="domain" description="THUMP" evidence="10">
    <location>
        <begin position="59"/>
        <end position="165"/>
    </location>
</feature>
<dbReference type="InterPro" id="IPR049961">
    <property type="entry name" value="ThiI_N"/>
</dbReference>
<evidence type="ECO:0000256" key="6">
    <source>
        <dbReference type="ARBA" id="ARBA00022840"/>
    </source>
</evidence>
<dbReference type="NCBIfam" id="TIGR00342">
    <property type="entry name" value="tRNA uracil 4-sulfurtransferase ThiI"/>
    <property type="match status" value="1"/>
</dbReference>
<dbReference type="RefSeq" id="WP_210060431.1">
    <property type="nucleotide sequence ID" value="NZ_JAGGLJ010000005.1"/>
</dbReference>
<dbReference type="SUPFAM" id="SSF143437">
    <property type="entry name" value="THUMP domain-like"/>
    <property type="match status" value="1"/>
</dbReference>
<dbReference type="Pfam" id="PF02926">
    <property type="entry name" value="THUMP"/>
    <property type="match status" value="1"/>
</dbReference>
<dbReference type="CDD" id="cd01712">
    <property type="entry name" value="PPase_ThiI"/>
    <property type="match status" value="1"/>
</dbReference>
<comment type="subcellular location">
    <subcellularLocation>
        <location evidence="1 9">Cytoplasm</location>
    </subcellularLocation>
</comment>
<evidence type="ECO:0000259" key="10">
    <source>
        <dbReference type="PROSITE" id="PS51165"/>
    </source>
</evidence>
<dbReference type="Gene3D" id="3.40.50.620">
    <property type="entry name" value="HUPs"/>
    <property type="match status" value="1"/>
</dbReference>
<reference evidence="11 12" key="1">
    <citation type="submission" date="2021-03" db="EMBL/GenBank/DDBJ databases">
        <title>Genomic Encyclopedia of Type Strains, Phase IV (KMG-IV): sequencing the most valuable type-strain genomes for metagenomic binning, comparative biology and taxonomic classification.</title>
        <authorList>
            <person name="Goeker M."/>
        </authorList>
    </citation>
    <scope>NUCLEOTIDE SEQUENCE [LARGE SCALE GENOMIC DNA]</scope>
    <source>
        <strain evidence="11 12">DSM 27563</strain>
    </source>
</reference>